<dbReference type="EMBL" id="JAVDTL010000005">
    <property type="protein sequence ID" value="MDR6768203.1"/>
    <property type="molecule type" value="Genomic_DNA"/>
</dbReference>
<proteinExistence type="predicted"/>
<accession>A0AAJ2BVH5</accession>
<evidence type="ECO:0000313" key="3">
    <source>
        <dbReference type="EMBL" id="MDR6837767.1"/>
    </source>
</evidence>
<evidence type="ECO:0000313" key="2">
    <source>
        <dbReference type="EMBL" id="MDR6768203.1"/>
    </source>
</evidence>
<keyword evidence="4" id="KW-1185">Reference proteome</keyword>
<name>A0AAJ2BVH5_ACIDE</name>
<dbReference type="RefSeq" id="WP_209818042.1">
    <property type="nucleotide sequence ID" value="NZ_JAVDTL010000005.1"/>
</dbReference>
<gene>
    <name evidence="2" type="ORF">J2W88_003505</name>
    <name evidence="3" type="ORF">J2W93_002605</name>
</gene>
<dbReference type="AlphaFoldDB" id="A0AAJ2BVH5"/>
<comment type="caution">
    <text evidence="2">The sequence shown here is derived from an EMBL/GenBank/DDBJ whole genome shotgun (WGS) entry which is preliminary data.</text>
</comment>
<sequence>MTLDVEAACKAIREGMEEVVLVTAQVEAIAKTLIQRARAHAVDIYKDPHAVLKFAYHGATIEDFVTPMFLTGLAGVGKSRLRIVLRRVLSGRRLVQIDAAHPAVPLIDFIDGNIGRKTGPSAVVKSLIEEVLGIGDMDGKGGAVKECARVIRLSGACLLGADETQFMAQSASAATLITRTLLSLADLQVPWFVIGNYSLGWKLCERDPEATQRLIHDPVIMMPDPPGSLDWVNLLAEYQVVLAEVLDFELLTYQVELWNLSAGLKRELVSLLVTSYRISRHGGDSQISWSHVRRAFASASFSVARADINALISNAGQGGNLKRGLRCPFDGPEIQAAISTYSEKLREARAEKVAIATVKASMNRQEREAIENIENAAEPSRASPAQVIKMPKRRKPRTLEGMQEAAQDFLASLAKDPSAKT</sequence>
<dbReference type="EMBL" id="JAVDTS010000003">
    <property type="protein sequence ID" value="MDR6837767.1"/>
    <property type="molecule type" value="Genomic_DNA"/>
</dbReference>
<feature type="region of interest" description="Disordered" evidence="1">
    <location>
        <begin position="376"/>
        <end position="398"/>
    </location>
</feature>
<dbReference type="Proteomes" id="UP001249076">
    <property type="component" value="Unassembled WGS sequence"/>
</dbReference>
<evidence type="ECO:0000256" key="1">
    <source>
        <dbReference type="SAM" id="MobiDB-lite"/>
    </source>
</evidence>
<dbReference type="Proteomes" id="UP001253458">
    <property type="component" value="Unassembled WGS sequence"/>
</dbReference>
<evidence type="ECO:0000313" key="4">
    <source>
        <dbReference type="Proteomes" id="UP001249076"/>
    </source>
</evidence>
<protein>
    <submittedName>
        <fullName evidence="2">Uncharacterized protein</fullName>
    </submittedName>
</protein>
<evidence type="ECO:0000313" key="5">
    <source>
        <dbReference type="Proteomes" id="UP001253458"/>
    </source>
</evidence>
<reference evidence="2 4" key="1">
    <citation type="submission" date="2023-07" db="EMBL/GenBank/DDBJ databases">
        <title>Sorghum-associated microbial communities from plants grown in Nebraska, USA.</title>
        <authorList>
            <person name="Schachtman D."/>
        </authorList>
    </citation>
    <scope>NUCLEOTIDE SEQUENCE</scope>
    <source>
        <strain evidence="3 4">BE105</strain>
        <strain evidence="2">BE69</strain>
    </source>
</reference>
<organism evidence="2 5">
    <name type="scientific">Acidovorax delafieldii</name>
    <name type="common">Pseudomonas delafieldii</name>
    <dbReference type="NCBI Taxonomy" id="47920"/>
    <lineage>
        <taxon>Bacteria</taxon>
        <taxon>Pseudomonadati</taxon>
        <taxon>Pseudomonadota</taxon>
        <taxon>Betaproteobacteria</taxon>
        <taxon>Burkholderiales</taxon>
        <taxon>Comamonadaceae</taxon>
        <taxon>Acidovorax</taxon>
    </lineage>
</organism>